<dbReference type="GO" id="GO:0005829">
    <property type="term" value="C:cytosol"/>
    <property type="evidence" value="ECO:0007669"/>
    <property type="project" value="TreeGrafter"/>
</dbReference>
<dbReference type="PRINTS" id="PR00033">
    <property type="entry name" value="HTHASNC"/>
</dbReference>
<evidence type="ECO:0000256" key="2">
    <source>
        <dbReference type="ARBA" id="ARBA00023125"/>
    </source>
</evidence>
<dbReference type="SUPFAM" id="SSF46785">
    <property type="entry name" value="Winged helix' DNA-binding domain"/>
    <property type="match status" value="1"/>
</dbReference>
<dbReference type="Gene3D" id="1.10.10.10">
    <property type="entry name" value="Winged helix-like DNA-binding domain superfamily/Winged helix DNA-binding domain"/>
    <property type="match status" value="1"/>
</dbReference>
<evidence type="ECO:0000313" key="5">
    <source>
        <dbReference type="EMBL" id="EFH79733.1"/>
    </source>
</evidence>
<organism evidence="5 6">
    <name type="scientific">Ktedonobacter racemifer DSM 44963</name>
    <dbReference type="NCBI Taxonomy" id="485913"/>
    <lineage>
        <taxon>Bacteria</taxon>
        <taxon>Bacillati</taxon>
        <taxon>Chloroflexota</taxon>
        <taxon>Ktedonobacteria</taxon>
        <taxon>Ktedonobacterales</taxon>
        <taxon>Ktedonobacteraceae</taxon>
        <taxon>Ktedonobacter</taxon>
    </lineage>
</organism>
<dbReference type="PROSITE" id="PS50956">
    <property type="entry name" value="HTH_ASNC_2"/>
    <property type="match status" value="1"/>
</dbReference>
<keyword evidence="6" id="KW-1185">Reference proteome</keyword>
<dbReference type="Pfam" id="PF01037">
    <property type="entry name" value="AsnC_trans_reg"/>
    <property type="match status" value="1"/>
</dbReference>
<dbReference type="STRING" id="485913.Krac_0227"/>
<dbReference type="InterPro" id="IPR000485">
    <property type="entry name" value="AsnC-type_HTH_dom"/>
</dbReference>
<keyword evidence="2" id="KW-0238">DNA-binding</keyword>
<dbReference type="Gene3D" id="3.30.70.920">
    <property type="match status" value="1"/>
</dbReference>
<dbReference type="PANTHER" id="PTHR30154">
    <property type="entry name" value="LEUCINE-RESPONSIVE REGULATORY PROTEIN"/>
    <property type="match status" value="1"/>
</dbReference>
<dbReference type="AlphaFoldDB" id="D6U772"/>
<dbReference type="InterPro" id="IPR019888">
    <property type="entry name" value="Tscrpt_reg_AsnC-like"/>
</dbReference>
<evidence type="ECO:0000313" key="6">
    <source>
        <dbReference type="Proteomes" id="UP000004508"/>
    </source>
</evidence>
<dbReference type="EMBL" id="ADVG01000005">
    <property type="protein sequence ID" value="EFH79733.1"/>
    <property type="molecule type" value="Genomic_DNA"/>
</dbReference>
<dbReference type="InterPro" id="IPR036390">
    <property type="entry name" value="WH_DNA-bd_sf"/>
</dbReference>
<dbReference type="PANTHER" id="PTHR30154:SF53">
    <property type="entry name" value="HTH-TYPE TRANSCRIPTIONAL REGULATOR LRPC"/>
    <property type="match status" value="1"/>
</dbReference>
<dbReference type="InterPro" id="IPR036388">
    <property type="entry name" value="WH-like_DNA-bd_sf"/>
</dbReference>
<evidence type="ECO:0000259" key="4">
    <source>
        <dbReference type="PROSITE" id="PS50956"/>
    </source>
</evidence>
<dbReference type="FunFam" id="1.10.10.10:FF:000186">
    <property type="entry name" value="AsnC family transcriptional regulator"/>
    <property type="match status" value="1"/>
</dbReference>
<dbReference type="InParanoid" id="D6U772"/>
<protein>
    <submittedName>
        <fullName evidence="5">Transcriptional regulator, AsnC family</fullName>
    </submittedName>
</protein>
<keyword evidence="3" id="KW-0804">Transcription</keyword>
<dbReference type="InterPro" id="IPR019887">
    <property type="entry name" value="Tscrpt_reg_AsnC/Lrp_C"/>
</dbReference>
<reference evidence="5 6" key="1">
    <citation type="journal article" date="2011" name="Stand. Genomic Sci.">
        <title>Non-contiguous finished genome sequence and contextual data of the filamentous soil bacterium Ktedonobacter racemifer type strain (SOSP1-21).</title>
        <authorList>
            <person name="Chang Y.J."/>
            <person name="Land M."/>
            <person name="Hauser L."/>
            <person name="Chertkov O."/>
            <person name="Del Rio T.G."/>
            <person name="Nolan M."/>
            <person name="Copeland A."/>
            <person name="Tice H."/>
            <person name="Cheng J.F."/>
            <person name="Lucas S."/>
            <person name="Han C."/>
            <person name="Goodwin L."/>
            <person name="Pitluck S."/>
            <person name="Ivanova N."/>
            <person name="Ovchinikova G."/>
            <person name="Pati A."/>
            <person name="Chen A."/>
            <person name="Palaniappan K."/>
            <person name="Mavromatis K."/>
            <person name="Liolios K."/>
            <person name="Brettin T."/>
            <person name="Fiebig A."/>
            <person name="Rohde M."/>
            <person name="Abt B."/>
            <person name="Goker M."/>
            <person name="Detter J.C."/>
            <person name="Woyke T."/>
            <person name="Bristow J."/>
            <person name="Eisen J.A."/>
            <person name="Markowitz V."/>
            <person name="Hugenholtz P."/>
            <person name="Kyrpides N.C."/>
            <person name="Klenk H.P."/>
            <person name="Lapidus A."/>
        </authorList>
    </citation>
    <scope>NUCLEOTIDE SEQUENCE [LARGE SCALE GENOMIC DNA]</scope>
    <source>
        <strain evidence="6">DSM 44963</strain>
    </source>
</reference>
<dbReference type="eggNOG" id="COG1522">
    <property type="taxonomic scope" value="Bacteria"/>
</dbReference>
<keyword evidence="1" id="KW-0805">Transcription regulation</keyword>
<proteinExistence type="predicted"/>
<dbReference type="OrthoDB" id="8526125at2"/>
<dbReference type="Proteomes" id="UP000004508">
    <property type="component" value="Unassembled WGS sequence"/>
</dbReference>
<evidence type="ECO:0000256" key="3">
    <source>
        <dbReference type="ARBA" id="ARBA00023163"/>
    </source>
</evidence>
<dbReference type="RefSeq" id="WP_007921803.1">
    <property type="nucleotide sequence ID" value="NZ_ADVG01000005.1"/>
</dbReference>
<dbReference type="Pfam" id="PF13404">
    <property type="entry name" value="HTH_AsnC-type"/>
    <property type="match status" value="1"/>
</dbReference>
<evidence type="ECO:0000256" key="1">
    <source>
        <dbReference type="ARBA" id="ARBA00023015"/>
    </source>
</evidence>
<name>D6U772_KTERA</name>
<dbReference type="InterPro" id="IPR011008">
    <property type="entry name" value="Dimeric_a/b-barrel"/>
</dbReference>
<comment type="caution">
    <text evidence="5">The sequence shown here is derived from an EMBL/GenBank/DDBJ whole genome shotgun (WGS) entry which is preliminary data.</text>
</comment>
<accession>D6U772</accession>
<dbReference type="SUPFAM" id="SSF54909">
    <property type="entry name" value="Dimeric alpha+beta barrel"/>
    <property type="match status" value="1"/>
</dbReference>
<gene>
    <name evidence="5" type="ORF">Krac_0227</name>
</gene>
<feature type="domain" description="HTH asnC-type" evidence="4">
    <location>
        <begin position="10"/>
        <end position="71"/>
    </location>
</feature>
<dbReference type="GO" id="GO:0043565">
    <property type="term" value="F:sequence-specific DNA binding"/>
    <property type="evidence" value="ECO:0007669"/>
    <property type="project" value="InterPro"/>
</dbReference>
<dbReference type="SMART" id="SM00344">
    <property type="entry name" value="HTH_ASNC"/>
    <property type="match status" value="1"/>
</dbReference>
<sequence>MTTKESSLELDEIDWCLLDLLRENARLTFAELGRQVHLSLAAVAERVRKLEEHGIISGYHVALNARRLDFTVQAFLRVTSTKENCARVVALAQTLPEVREAYRVTGSESYLVKVYAGSIAHLEELIDQFLAVADVTTSLILSTPVQKPALERIPERAYSSKETC</sequence>
<dbReference type="GO" id="GO:0043200">
    <property type="term" value="P:response to amino acid"/>
    <property type="evidence" value="ECO:0007669"/>
    <property type="project" value="TreeGrafter"/>
</dbReference>